<feature type="transmembrane region" description="Helical" evidence="5">
    <location>
        <begin position="236"/>
        <end position="254"/>
    </location>
</feature>
<feature type="transmembrane region" description="Helical" evidence="5">
    <location>
        <begin position="206"/>
        <end position="224"/>
    </location>
</feature>
<dbReference type="eggNOG" id="COG0730">
    <property type="taxonomic scope" value="Bacteria"/>
</dbReference>
<dbReference type="RefSeq" id="WP_008598223.1">
    <property type="nucleotide sequence ID" value="NZ_AMRM01000020.1"/>
</dbReference>
<evidence type="ECO:0000256" key="3">
    <source>
        <dbReference type="ARBA" id="ARBA00022989"/>
    </source>
</evidence>
<evidence type="ECO:0000313" key="7">
    <source>
        <dbReference type="Proteomes" id="UP000006786"/>
    </source>
</evidence>
<accession>K2M9N3</accession>
<dbReference type="InterPro" id="IPR002781">
    <property type="entry name" value="TM_pro_TauE-like"/>
</dbReference>
<dbReference type="GO" id="GO:0005886">
    <property type="term" value="C:plasma membrane"/>
    <property type="evidence" value="ECO:0007669"/>
    <property type="project" value="UniProtKB-SubCell"/>
</dbReference>
<dbReference type="PANTHER" id="PTHR43701:SF2">
    <property type="entry name" value="MEMBRANE TRANSPORTER PROTEIN YJNA-RELATED"/>
    <property type="match status" value="1"/>
</dbReference>
<feature type="transmembrane region" description="Helical" evidence="5">
    <location>
        <begin position="104"/>
        <end position="121"/>
    </location>
</feature>
<dbReference type="Pfam" id="PF01925">
    <property type="entry name" value="TauE"/>
    <property type="match status" value="1"/>
</dbReference>
<dbReference type="InterPro" id="IPR051598">
    <property type="entry name" value="TSUP/Inactive_protease-like"/>
</dbReference>
<feature type="transmembrane region" description="Helical" evidence="5">
    <location>
        <begin position="176"/>
        <end position="200"/>
    </location>
</feature>
<keyword evidence="5" id="KW-1003">Cell membrane</keyword>
<evidence type="ECO:0000256" key="1">
    <source>
        <dbReference type="ARBA" id="ARBA00004141"/>
    </source>
</evidence>
<feature type="transmembrane region" description="Helical" evidence="5">
    <location>
        <begin position="141"/>
        <end position="164"/>
    </location>
</feature>
<keyword evidence="4 5" id="KW-0472">Membrane</keyword>
<protein>
    <recommendedName>
        <fullName evidence="5">Probable membrane transporter protein</fullName>
    </recommendedName>
</protein>
<name>K2M9N3_9HYPH</name>
<dbReference type="AlphaFoldDB" id="K2M9N3"/>
<evidence type="ECO:0000256" key="4">
    <source>
        <dbReference type="ARBA" id="ARBA00023136"/>
    </source>
</evidence>
<evidence type="ECO:0000313" key="6">
    <source>
        <dbReference type="EMBL" id="EKF17710.1"/>
    </source>
</evidence>
<keyword evidence="3 5" id="KW-1133">Transmembrane helix</keyword>
<feature type="transmembrane region" description="Helical" evidence="5">
    <location>
        <begin position="12"/>
        <end position="41"/>
    </location>
</feature>
<comment type="subcellular location">
    <subcellularLocation>
        <location evidence="5">Cell membrane</location>
        <topology evidence="5">Multi-pass membrane protein</topology>
    </subcellularLocation>
    <subcellularLocation>
        <location evidence="1">Membrane</location>
        <topology evidence="1">Multi-pass membrane protein</topology>
    </subcellularLocation>
</comment>
<dbReference type="Proteomes" id="UP000006786">
    <property type="component" value="Unassembled WGS sequence"/>
</dbReference>
<proteinExistence type="inferred from homology"/>
<feature type="transmembrane region" description="Helical" evidence="5">
    <location>
        <begin position="48"/>
        <end position="68"/>
    </location>
</feature>
<evidence type="ECO:0000256" key="2">
    <source>
        <dbReference type="ARBA" id="ARBA00022692"/>
    </source>
</evidence>
<dbReference type="PATRIC" id="fig|391937.3.peg.3424"/>
<sequence>MDPDLAQHLLGAASGLLVGTSLGLFGGGGSILAVPLLVSLLGTGQVHLAIGTSAVAVATNALSGLISHTLRGTVRWRCAIAFSVSGVAGALAGAAIGKMIDGDRLLLMFAGLMAVAGAFMLRRSHPRAGTGGDCTGRTLPGVLACGAGCGGLAGFFGIGGGFLVVPGLVWSTGMPLINAIGTSLVVIFAFGATTAASYAVSGLVDWALAISFMLGGAAGSWLGCQAAHHIAQRRDLLQHLFGGILLIVAAYLAWKSLSALSTG</sequence>
<comment type="caution">
    <text evidence="6">The sequence shown here is derived from an EMBL/GenBank/DDBJ whole genome shotgun (WGS) entry which is preliminary data.</text>
</comment>
<dbReference type="PANTHER" id="PTHR43701">
    <property type="entry name" value="MEMBRANE TRANSPORTER PROTEIN MJ0441-RELATED"/>
    <property type="match status" value="1"/>
</dbReference>
<keyword evidence="7" id="KW-1185">Reference proteome</keyword>
<keyword evidence="2 5" id="KW-0812">Transmembrane</keyword>
<organism evidence="6 7">
    <name type="scientific">Nitratireductor pacificus pht-3B</name>
    <dbReference type="NCBI Taxonomy" id="391937"/>
    <lineage>
        <taxon>Bacteria</taxon>
        <taxon>Pseudomonadati</taxon>
        <taxon>Pseudomonadota</taxon>
        <taxon>Alphaproteobacteria</taxon>
        <taxon>Hyphomicrobiales</taxon>
        <taxon>Phyllobacteriaceae</taxon>
        <taxon>Nitratireductor</taxon>
    </lineage>
</organism>
<gene>
    <name evidence="6" type="ORF">NA2_16662</name>
</gene>
<dbReference type="STRING" id="391937.NA2_16662"/>
<dbReference type="EMBL" id="AMRM01000020">
    <property type="protein sequence ID" value="EKF17710.1"/>
    <property type="molecule type" value="Genomic_DNA"/>
</dbReference>
<dbReference type="OrthoDB" id="9151526at2"/>
<comment type="similarity">
    <text evidence="5">Belongs to the 4-toluene sulfonate uptake permease (TSUP) (TC 2.A.102) family.</text>
</comment>
<feature type="transmembrane region" description="Helical" evidence="5">
    <location>
        <begin position="74"/>
        <end position="97"/>
    </location>
</feature>
<reference evidence="6 7" key="1">
    <citation type="journal article" date="2012" name="J. Bacteriol.">
        <title>Genome Sequence of Nitratireductor pacificus Type Strain pht-3B.</title>
        <authorList>
            <person name="Lai Q."/>
            <person name="Li G."/>
            <person name="Shao Z."/>
        </authorList>
    </citation>
    <scope>NUCLEOTIDE SEQUENCE [LARGE SCALE GENOMIC DNA]</scope>
    <source>
        <strain evidence="7">pht-3B</strain>
    </source>
</reference>
<evidence type="ECO:0000256" key="5">
    <source>
        <dbReference type="RuleBase" id="RU363041"/>
    </source>
</evidence>